<keyword evidence="2" id="KW-1185">Reference proteome</keyword>
<organism evidence="2 3">
    <name type="scientific">Ditylenchus dipsaci</name>
    <dbReference type="NCBI Taxonomy" id="166011"/>
    <lineage>
        <taxon>Eukaryota</taxon>
        <taxon>Metazoa</taxon>
        <taxon>Ecdysozoa</taxon>
        <taxon>Nematoda</taxon>
        <taxon>Chromadorea</taxon>
        <taxon>Rhabditida</taxon>
        <taxon>Tylenchina</taxon>
        <taxon>Tylenchomorpha</taxon>
        <taxon>Sphaerularioidea</taxon>
        <taxon>Anguinidae</taxon>
        <taxon>Anguininae</taxon>
        <taxon>Ditylenchus</taxon>
    </lineage>
</organism>
<protein>
    <submittedName>
        <fullName evidence="3">Uncharacterized protein</fullName>
    </submittedName>
</protein>
<evidence type="ECO:0000313" key="3">
    <source>
        <dbReference type="WBParaSite" id="jg22297"/>
    </source>
</evidence>
<evidence type="ECO:0000313" key="2">
    <source>
        <dbReference type="Proteomes" id="UP000887574"/>
    </source>
</evidence>
<evidence type="ECO:0000256" key="1">
    <source>
        <dbReference type="SAM" id="MobiDB-lite"/>
    </source>
</evidence>
<dbReference type="Proteomes" id="UP000887574">
    <property type="component" value="Unplaced"/>
</dbReference>
<dbReference type="AlphaFoldDB" id="A0A915DRZ3"/>
<name>A0A915DRZ3_9BILA</name>
<reference evidence="3" key="1">
    <citation type="submission" date="2022-11" db="UniProtKB">
        <authorList>
            <consortium name="WormBaseParasite"/>
        </authorList>
    </citation>
    <scope>IDENTIFICATION</scope>
</reference>
<dbReference type="WBParaSite" id="jg22297">
    <property type="protein sequence ID" value="jg22297"/>
    <property type="gene ID" value="jg22297"/>
</dbReference>
<proteinExistence type="predicted"/>
<sequence length="175" mass="19526">MVQATSKESDSSSCSRKGKSSRENTTWQEATNKCRKASNQKLALFSKLGINSPLKHAKSRKQMTPLEDLHFCAGSLSWRQRCSMKAELIKPGMDRSCFASLVSKEKNRSGDVDEAILQALQTINTPASDLSPLAQSVEGIFKRISATGDKKNLLAFKKDIKNLLDEYEKWLVNNE</sequence>
<feature type="region of interest" description="Disordered" evidence="1">
    <location>
        <begin position="1"/>
        <end position="34"/>
    </location>
</feature>
<feature type="compositionally biased region" description="Polar residues" evidence="1">
    <location>
        <begin position="23"/>
        <end position="32"/>
    </location>
</feature>
<accession>A0A915DRZ3</accession>